<proteinExistence type="predicted"/>
<organism evidence="1 2">
    <name type="scientific">Goodea atripinnis</name>
    <dbReference type="NCBI Taxonomy" id="208336"/>
    <lineage>
        <taxon>Eukaryota</taxon>
        <taxon>Metazoa</taxon>
        <taxon>Chordata</taxon>
        <taxon>Craniata</taxon>
        <taxon>Vertebrata</taxon>
        <taxon>Euteleostomi</taxon>
        <taxon>Actinopterygii</taxon>
        <taxon>Neopterygii</taxon>
        <taxon>Teleostei</taxon>
        <taxon>Neoteleostei</taxon>
        <taxon>Acanthomorphata</taxon>
        <taxon>Ovalentaria</taxon>
        <taxon>Atherinomorphae</taxon>
        <taxon>Cyprinodontiformes</taxon>
        <taxon>Goodeidae</taxon>
        <taxon>Goodea</taxon>
    </lineage>
</organism>
<name>A0ABV0NYT7_9TELE</name>
<dbReference type="Proteomes" id="UP001476798">
    <property type="component" value="Unassembled WGS sequence"/>
</dbReference>
<gene>
    <name evidence="1" type="ORF">GOODEAATRI_028892</name>
</gene>
<dbReference type="EMBL" id="JAHRIO010054095">
    <property type="protein sequence ID" value="MEQ2176528.1"/>
    <property type="molecule type" value="Genomic_DNA"/>
</dbReference>
<evidence type="ECO:0000313" key="2">
    <source>
        <dbReference type="Proteomes" id="UP001476798"/>
    </source>
</evidence>
<keyword evidence="2" id="KW-1185">Reference proteome</keyword>
<reference evidence="1 2" key="1">
    <citation type="submission" date="2021-06" db="EMBL/GenBank/DDBJ databases">
        <authorList>
            <person name="Palmer J.M."/>
        </authorList>
    </citation>
    <scope>NUCLEOTIDE SEQUENCE [LARGE SCALE GENOMIC DNA]</scope>
    <source>
        <strain evidence="1 2">GA_2019</strain>
        <tissue evidence="1">Muscle</tissue>
    </source>
</reference>
<comment type="caution">
    <text evidence="1">The sequence shown here is derived from an EMBL/GenBank/DDBJ whole genome shotgun (WGS) entry which is preliminary data.</text>
</comment>
<evidence type="ECO:0000313" key="1">
    <source>
        <dbReference type="EMBL" id="MEQ2176528.1"/>
    </source>
</evidence>
<protein>
    <submittedName>
        <fullName evidence="1">Uncharacterized protein</fullName>
    </submittedName>
</protein>
<accession>A0ABV0NYT7</accession>
<sequence length="100" mass="11601">MSIWRFSMENPVVKCGRNCIKQFHVESFTGSWIIFLCNQYINVATGCDVGKQTQILKERTEEQQKRISQSEGILSSFHPEEATPICYLKLIYQQLCSHIN</sequence>